<evidence type="ECO:0000313" key="2">
    <source>
        <dbReference type="EMBL" id="MXU91884.1"/>
    </source>
</evidence>
<feature type="transmembrane region" description="Helical" evidence="1">
    <location>
        <begin position="6"/>
        <end position="32"/>
    </location>
</feature>
<protein>
    <submittedName>
        <fullName evidence="2">Putative secreted protein</fullName>
    </submittedName>
</protein>
<dbReference type="EMBL" id="GIFC01009801">
    <property type="protein sequence ID" value="MXU91884.1"/>
    <property type="molecule type" value="Transcribed_RNA"/>
</dbReference>
<dbReference type="AlphaFoldDB" id="A0A6B0UQV4"/>
<proteinExistence type="predicted"/>
<keyword evidence="1" id="KW-0472">Membrane</keyword>
<evidence type="ECO:0000256" key="1">
    <source>
        <dbReference type="SAM" id="Phobius"/>
    </source>
</evidence>
<keyword evidence="1" id="KW-0812">Transmembrane</keyword>
<name>A0A6B0UQV4_IXORI</name>
<sequence>MCTFYGALYCMHIFLFYIVRCILVHGALYTIYTKNLQVSLSSLLKQLLYTNQCFVPSSLLPFSNKPRAGLYARSKRLFSSWSSLRSFAADLVAMLNCGCPGRLSVNSRCTHSQVTLMLVSQVSMEW</sequence>
<accession>A0A6B0UQV4</accession>
<keyword evidence="1" id="KW-1133">Transmembrane helix</keyword>
<reference evidence="2" key="1">
    <citation type="submission" date="2019-12" db="EMBL/GenBank/DDBJ databases">
        <title>An insight into the sialome of adult female Ixodes ricinus ticks feeding for 6 days.</title>
        <authorList>
            <person name="Perner J."/>
            <person name="Ribeiro J.M.C."/>
        </authorList>
    </citation>
    <scope>NUCLEOTIDE SEQUENCE</scope>
    <source>
        <strain evidence="2">Semi-engorged</strain>
        <tissue evidence="2">Salivary glands</tissue>
    </source>
</reference>
<organism evidence="2">
    <name type="scientific">Ixodes ricinus</name>
    <name type="common">Common tick</name>
    <name type="synonym">Acarus ricinus</name>
    <dbReference type="NCBI Taxonomy" id="34613"/>
    <lineage>
        <taxon>Eukaryota</taxon>
        <taxon>Metazoa</taxon>
        <taxon>Ecdysozoa</taxon>
        <taxon>Arthropoda</taxon>
        <taxon>Chelicerata</taxon>
        <taxon>Arachnida</taxon>
        <taxon>Acari</taxon>
        <taxon>Parasitiformes</taxon>
        <taxon>Ixodida</taxon>
        <taxon>Ixodoidea</taxon>
        <taxon>Ixodidae</taxon>
        <taxon>Ixodinae</taxon>
        <taxon>Ixodes</taxon>
    </lineage>
</organism>